<evidence type="ECO:0000313" key="1">
    <source>
        <dbReference type="EMBL" id="MCU7555949.1"/>
    </source>
</evidence>
<dbReference type="PROSITE" id="PS00141">
    <property type="entry name" value="ASP_PROTEASE"/>
    <property type="match status" value="1"/>
</dbReference>
<sequence length="363" mass="39901">MQTRYLWTALALSLAGNGYLLLQRPPSAPSPEAPNEINAIQASSSFSEGLLPAQTQSAPQGGSQRPDITYLEGLLESGKFALLQQELQRALRRFPDDPALLMLEGELIVNTRPLSDALLHLYNLAEKPLPYAERQALNERISHLLRTAMDELRAANNWDLLARFLEPLFQLQPDSRLFTLQLAEAYARQGKPNLTEDVLASLPPGDPDAQSIRDLLKPEVAKAPAAERPRSADEGLSLQLQPRGAHFIANVRFANVPAQLIFDTGATTTAISSALFNRLSARGELPFIGIFEVATAAGRVSAQMVQVPVVQFGPFRYTYLSVLVLPDNVMDEADGLLGMNVLKNTDFRLNQLTGELIVYPHSR</sequence>
<proteinExistence type="predicted"/>
<dbReference type="InterPro" id="IPR021109">
    <property type="entry name" value="Peptidase_aspartic_dom_sf"/>
</dbReference>
<comment type="caution">
    <text evidence="1">The sequence shown here is derived from an EMBL/GenBank/DDBJ whole genome shotgun (WGS) entry which is preliminary data.</text>
</comment>
<dbReference type="Gene3D" id="2.40.70.10">
    <property type="entry name" value="Acid Proteases"/>
    <property type="match status" value="1"/>
</dbReference>
<dbReference type="SUPFAM" id="SSF50630">
    <property type="entry name" value="Acid proteases"/>
    <property type="match status" value="1"/>
</dbReference>
<dbReference type="InterPro" id="IPR011990">
    <property type="entry name" value="TPR-like_helical_dom_sf"/>
</dbReference>
<organism evidence="1 2">
    <name type="scientific">Alteromonas salexigens</name>
    <dbReference type="NCBI Taxonomy" id="2982530"/>
    <lineage>
        <taxon>Bacteria</taxon>
        <taxon>Pseudomonadati</taxon>
        <taxon>Pseudomonadota</taxon>
        <taxon>Gammaproteobacteria</taxon>
        <taxon>Alteromonadales</taxon>
        <taxon>Alteromonadaceae</taxon>
        <taxon>Alteromonas/Salinimonas group</taxon>
        <taxon>Alteromonas</taxon>
    </lineage>
</organism>
<reference evidence="2" key="1">
    <citation type="submission" date="2023-07" db="EMBL/GenBank/DDBJ databases">
        <title>Study on multiphase classification of strain Alteromonas salexigens isolated from the Yellow Sea.</title>
        <authorList>
            <person name="Sun L."/>
        </authorList>
    </citation>
    <scope>NUCLEOTIDE SEQUENCE [LARGE SCALE GENOMIC DNA]</scope>
    <source>
        <strain evidence="2">ASW11-19</strain>
    </source>
</reference>
<dbReference type="RefSeq" id="WP_262996120.1">
    <property type="nucleotide sequence ID" value="NZ_JAOTJC010000013.1"/>
</dbReference>
<dbReference type="CDD" id="cd05483">
    <property type="entry name" value="retropepsin_like_bacteria"/>
    <property type="match status" value="1"/>
</dbReference>
<name>A0ABT2VRK4_9ALTE</name>
<protein>
    <submittedName>
        <fullName evidence="1">Retroviral-like aspartic protease family protein</fullName>
    </submittedName>
</protein>
<gene>
    <name evidence="1" type="ORF">OCL06_15270</name>
</gene>
<keyword evidence="2" id="KW-1185">Reference proteome</keyword>
<dbReference type="InterPro" id="IPR001969">
    <property type="entry name" value="Aspartic_peptidase_AS"/>
</dbReference>
<dbReference type="Gene3D" id="1.25.40.10">
    <property type="entry name" value="Tetratricopeptide repeat domain"/>
    <property type="match status" value="1"/>
</dbReference>
<evidence type="ECO:0000313" key="2">
    <source>
        <dbReference type="Proteomes" id="UP001209257"/>
    </source>
</evidence>
<dbReference type="Pfam" id="PF13975">
    <property type="entry name" value="gag-asp_proteas"/>
    <property type="match status" value="1"/>
</dbReference>
<dbReference type="Proteomes" id="UP001209257">
    <property type="component" value="Unassembled WGS sequence"/>
</dbReference>
<dbReference type="EMBL" id="JAOTJC010000013">
    <property type="protein sequence ID" value="MCU7555949.1"/>
    <property type="molecule type" value="Genomic_DNA"/>
</dbReference>
<accession>A0ABT2VRK4</accession>
<dbReference type="InterPro" id="IPR034122">
    <property type="entry name" value="Retropepsin-like_bacterial"/>
</dbReference>